<dbReference type="InterPro" id="IPR052336">
    <property type="entry name" value="MlaD_Phospholipid_Transporter"/>
</dbReference>
<keyword evidence="4" id="KW-1185">Reference proteome</keyword>
<evidence type="ECO:0000256" key="1">
    <source>
        <dbReference type="SAM" id="MobiDB-lite"/>
    </source>
</evidence>
<feature type="region of interest" description="Disordered" evidence="1">
    <location>
        <begin position="1"/>
        <end position="22"/>
    </location>
</feature>
<keyword evidence="2" id="KW-0472">Membrane</keyword>
<dbReference type="AlphaFoldDB" id="A0A1I1ZXW2"/>
<evidence type="ECO:0000313" key="3">
    <source>
        <dbReference type="EMBL" id="SFE36459.1"/>
    </source>
</evidence>
<dbReference type="Proteomes" id="UP000199400">
    <property type="component" value="Unassembled WGS sequence"/>
</dbReference>
<evidence type="ECO:0008006" key="5">
    <source>
        <dbReference type="Google" id="ProtNLM"/>
    </source>
</evidence>
<dbReference type="STRING" id="54.SAMN02745121_04030"/>
<sequence>MGTCLQEPDWTSGSPPHHPSAAGRDLVRLRPVRTPRQAPRGDLLTRGRIRYDSRMARRSEQSLNQIVGLVVIITGLVILVTLMVFSQGTNLWKERVEITADFRQVLGLREGSAVQIEGIEIGTVVKREFVWVDYPCNPQTEDRGRFGQGRTDDCDRTMFCAPEGRCAELESYSFNKDLHAPCEEDSQCGQGEVCVTAEMRRRYRGVLWTGGTGICDGFTTDHSRIRVTLSVFQDSMLHIRDDSRAVISQNGVLGDQIVQISVGRGEPIHPGGRIQTTPSMTETIDAVKEKVDGGFVKVEEAIGGIAELAAAMGDGETVRNIQNRLAAADENLRNTAAGKGMIGAMLNDEDLLRSFGSSLRGVQDGAADLDHFLAKGQKALTKFDDSMQPLVDDGRKKMAAISNALHDPYNVNISTRLLYDSQGKMLKSVQDTLGNVNKIVAGIERGEGTMGRLVRDPKIYDDLVEFFRGFQRDGKIQFLIRWARNSDKPARPAR</sequence>
<gene>
    <name evidence="3" type="ORF">SAMN02745121_04030</name>
</gene>
<keyword evidence="2" id="KW-0812">Transmembrane</keyword>
<evidence type="ECO:0000313" key="4">
    <source>
        <dbReference type="Proteomes" id="UP000199400"/>
    </source>
</evidence>
<evidence type="ECO:0000256" key="2">
    <source>
        <dbReference type="SAM" id="Phobius"/>
    </source>
</evidence>
<feature type="transmembrane region" description="Helical" evidence="2">
    <location>
        <begin position="63"/>
        <end position="85"/>
    </location>
</feature>
<keyword evidence="2" id="KW-1133">Transmembrane helix</keyword>
<accession>A0A1I1ZXW2</accession>
<organism evidence="3 4">
    <name type="scientific">Nannocystis exedens</name>
    <dbReference type="NCBI Taxonomy" id="54"/>
    <lineage>
        <taxon>Bacteria</taxon>
        <taxon>Pseudomonadati</taxon>
        <taxon>Myxococcota</taxon>
        <taxon>Polyangia</taxon>
        <taxon>Nannocystales</taxon>
        <taxon>Nannocystaceae</taxon>
        <taxon>Nannocystis</taxon>
    </lineage>
</organism>
<dbReference type="PANTHER" id="PTHR33371:SF4">
    <property type="entry name" value="INTERMEMBRANE PHOSPHOLIPID TRANSPORT SYSTEM BINDING PROTEIN MLAD"/>
    <property type="match status" value="1"/>
</dbReference>
<protein>
    <recommendedName>
        <fullName evidence="5">Mce/MlaD domain-containing protein</fullName>
    </recommendedName>
</protein>
<dbReference type="EMBL" id="FOMX01000012">
    <property type="protein sequence ID" value="SFE36459.1"/>
    <property type="molecule type" value="Genomic_DNA"/>
</dbReference>
<dbReference type="PANTHER" id="PTHR33371">
    <property type="entry name" value="INTERMEMBRANE PHOSPHOLIPID TRANSPORT SYSTEM BINDING PROTEIN MLAD-RELATED"/>
    <property type="match status" value="1"/>
</dbReference>
<name>A0A1I1ZXW2_9BACT</name>
<proteinExistence type="predicted"/>
<reference evidence="4" key="1">
    <citation type="submission" date="2016-10" db="EMBL/GenBank/DDBJ databases">
        <authorList>
            <person name="Varghese N."/>
            <person name="Submissions S."/>
        </authorList>
    </citation>
    <scope>NUCLEOTIDE SEQUENCE [LARGE SCALE GENOMIC DNA]</scope>
    <source>
        <strain evidence="4">ATCC 25963</strain>
    </source>
</reference>